<comment type="similarity">
    <text evidence="2">Belongs to the TBCC family.</text>
</comment>
<dbReference type="GO" id="GO:0007021">
    <property type="term" value="P:tubulin complex assembly"/>
    <property type="evidence" value="ECO:0007669"/>
    <property type="project" value="TreeGrafter"/>
</dbReference>
<dbReference type="GO" id="GO:0015631">
    <property type="term" value="F:tubulin binding"/>
    <property type="evidence" value="ECO:0007669"/>
    <property type="project" value="InterPro"/>
</dbReference>
<accession>A0AAN8JS12</accession>
<dbReference type="Gene3D" id="2.160.20.70">
    <property type="match status" value="1"/>
</dbReference>
<keyword evidence="4" id="KW-0007">Acetylation</keyword>
<evidence type="ECO:0000256" key="2">
    <source>
        <dbReference type="ARBA" id="ARBA00008848"/>
    </source>
</evidence>
<comment type="subcellular location">
    <subcellularLocation>
        <location evidence="1">Cytoplasm</location>
    </subcellularLocation>
</comment>
<dbReference type="InterPro" id="IPR012945">
    <property type="entry name" value="Tubulin-bd_cofactor_C_dom"/>
</dbReference>
<dbReference type="InterPro" id="IPR038397">
    <property type="entry name" value="TBCC_N_sf"/>
</dbReference>
<dbReference type="EMBL" id="JAZGQO010000007">
    <property type="protein sequence ID" value="KAK6181521.1"/>
    <property type="molecule type" value="Genomic_DNA"/>
</dbReference>
<dbReference type="GO" id="GO:0007023">
    <property type="term" value="P:post-chaperonin tubulin folding pathway"/>
    <property type="evidence" value="ECO:0007669"/>
    <property type="project" value="InterPro"/>
</dbReference>
<comment type="caution">
    <text evidence="9">The sequence shown here is derived from an EMBL/GenBank/DDBJ whole genome shotgun (WGS) entry which is preliminary data.</text>
</comment>
<dbReference type="PROSITE" id="PS51329">
    <property type="entry name" value="C_CAP_COFACTOR_C"/>
    <property type="match status" value="1"/>
</dbReference>
<dbReference type="InterPro" id="IPR006599">
    <property type="entry name" value="CARP_motif"/>
</dbReference>
<evidence type="ECO:0000256" key="5">
    <source>
        <dbReference type="ARBA" id="ARBA00023186"/>
    </source>
</evidence>
<dbReference type="FunFam" id="2.160.20.70:FF:000007">
    <property type="entry name" value="tubulin-specific chaperone C"/>
    <property type="match status" value="1"/>
</dbReference>
<feature type="region of interest" description="Disordered" evidence="7">
    <location>
        <begin position="1"/>
        <end position="50"/>
    </location>
</feature>
<evidence type="ECO:0000256" key="1">
    <source>
        <dbReference type="ARBA" id="ARBA00004496"/>
    </source>
</evidence>
<evidence type="ECO:0000256" key="4">
    <source>
        <dbReference type="ARBA" id="ARBA00022990"/>
    </source>
</evidence>
<dbReference type="GO" id="GO:0005737">
    <property type="term" value="C:cytoplasm"/>
    <property type="evidence" value="ECO:0007669"/>
    <property type="project" value="UniProtKB-SubCell"/>
</dbReference>
<sequence length="332" mass="38487">MADLGDDANMSLEERHAFMTERLQQRNDIRKSEIQRKKEDKEAPKREKCEHFHESLNREIEEIERELALSSSRTKEELIDHFDGITVRLQKSQKFLSESTLFLPSYDISRANDSLTKLQNILQEKRSEFLPKKKFAFKSRKGTDDGKDKKSKKVESGDMDLSTVDLADCKIINEVNKKLSMQPEEINQKDVALAELKSCVVKLYGAPSAIHINKLEDCQIFCGPVSGSIFIRECANCVFVLSCQQLRIHTTKFTNFYIHVTSKAIIEDTSEVKFAPYNWSYPLIEEHYKLSGLEKKRNNWSDVDDFNWLAADEHSPNWSILGLKERILMWDV</sequence>
<evidence type="ECO:0000313" key="10">
    <source>
        <dbReference type="Proteomes" id="UP001347796"/>
    </source>
</evidence>
<gene>
    <name evidence="9" type="ORF">SNE40_009357</name>
</gene>
<dbReference type="InterPro" id="IPR031925">
    <property type="entry name" value="TBCC_N"/>
</dbReference>
<name>A0AAN8JS12_PATCE</name>
<dbReference type="PANTHER" id="PTHR15139">
    <property type="entry name" value="TUBULIN FOLDING COFACTOR C"/>
    <property type="match status" value="1"/>
</dbReference>
<keyword evidence="10" id="KW-1185">Reference proteome</keyword>
<dbReference type="Pfam" id="PF07986">
    <property type="entry name" value="TBCC"/>
    <property type="match status" value="1"/>
</dbReference>
<dbReference type="AlphaFoldDB" id="A0AAN8JS12"/>
<dbReference type="SMART" id="SM00673">
    <property type="entry name" value="CARP"/>
    <property type="match status" value="2"/>
</dbReference>
<evidence type="ECO:0000256" key="7">
    <source>
        <dbReference type="SAM" id="MobiDB-lite"/>
    </source>
</evidence>
<protein>
    <recommendedName>
        <fullName evidence="8">C-CAP/cofactor C-like domain-containing protein</fullName>
    </recommendedName>
</protein>
<keyword evidence="5" id="KW-0143">Chaperone</keyword>
<dbReference type="PANTHER" id="PTHR15139:SF0">
    <property type="entry name" value="TUBULIN-SPECIFIC CHAPERONE C"/>
    <property type="match status" value="1"/>
</dbReference>
<evidence type="ECO:0000256" key="3">
    <source>
        <dbReference type="ARBA" id="ARBA00022490"/>
    </source>
</evidence>
<evidence type="ECO:0000313" key="9">
    <source>
        <dbReference type="EMBL" id="KAK6181521.1"/>
    </source>
</evidence>
<feature type="compositionally biased region" description="Basic and acidic residues" evidence="7">
    <location>
        <begin position="12"/>
        <end position="50"/>
    </location>
</feature>
<dbReference type="Pfam" id="PF16752">
    <property type="entry name" value="TBCC_N"/>
    <property type="match status" value="1"/>
</dbReference>
<dbReference type="InterPro" id="IPR027684">
    <property type="entry name" value="TBCC"/>
</dbReference>
<evidence type="ECO:0000259" key="8">
    <source>
        <dbReference type="PROSITE" id="PS51329"/>
    </source>
</evidence>
<dbReference type="InterPro" id="IPR016098">
    <property type="entry name" value="CAP/MinC_C"/>
</dbReference>
<keyword evidence="3" id="KW-0963">Cytoplasm</keyword>
<proteinExistence type="inferred from homology"/>
<dbReference type="Gene3D" id="1.20.58.1250">
    <property type="entry name" value="Tubulin Binding Cofactor C, N-terminal domain"/>
    <property type="match status" value="1"/>
</dbReference>
<organism evidence="9 10">
    <name type="scientific">Patella caerulea</name>
    <name type="common">Rayed Mediterranean limpet</name>
    <dbReference type="NCBI Taxonomy" id="87958"/>
    <lineage>
        <taxon>Eukaryota</taxon>
        <taxon>Metazoa</taxon>
        <taxon>Spiralia</taxon>
        <taxon>Lophotrochozoa</taxon>
        <taxon>Mollusca</taxon>
        <taxon>Gastropoda</taxon>
        <taxon>Patellogastropoda</taxon>
        <taxon>Patelloidea</taxon>
        <taxon>Patellidae</taxon>
        <taxon>Patella</taxon>
    </lineage>
</organism>
<evidence type="ECO:0000256" key="6">
    <source>
        <dbReference type="ARBA" id="ARBA00026055"/>
    </source>
</evidence>
<feature type="domain" description="C-CAP/cofactor C-like" evidence="8">
    <location>
        <begin position="150"/>
        <end position="308"/>
    </location>
</feature>
<reference evidence="9 10" key="1">
    <citation type="submission" date="2024-01" db="EMBL/GenBank/DDBJ databases">
        <title>The genome of the rayed Mediterranean limpet Patella caerulea (Linnaeus, 1758).</title>
        <authorList>
            <person name="Anh-Thu Weber A."/>
            <person name="Halstead-Nussloch G."/>
        </authorList>
    </citation>
    <scope>NUCLEOTIDE SEQUENCE [LARGE SCALE GENOMIC DNA]</scope>
    <source>
        <strain evidence="9">AATW-2023a</strain>
        <tissue evidence="9">Whole specimen</tissue>
    </source>
</reference>
<dbReference type="Proteomes" id="UP001347796">
    <property type="component" value="Unassembled WGS sequence"/>
</dbReference>
<dbReference type="InterPro" id="IPR017901">
    <property type="entry name" value="C-CAP_CF_C-like"/>
</dbReference>
<comment type="subunit">
    <text evidence="6">Supercomplex made of cofactors A to E. Cofactors A and D function by capturing and stabilizing tubulin in a quasi-native conformation. Cofactor E binds to the cofactor D-tubulin complex; interaction with cofactor C then causes the release of tubulin polypeptides that are committed to the native state.</text>
</comment>